<reference evidence="2 3" key="1">
    <citation type="submission" date="2020-05" db="EMBL/GenBank/DDBJ databases">
        <title>Whole genome shotgun sequence of Streptomyces microflavus NBRC 13062.</title>
        <authorList>
            <person name="Komaki H."/>
            <person name="Tamura T."/>
        </authorList>
    </citation>
    <scope>NUCLEOTIDE SEQUENCE [LARGE SCALE GENOMIC DNA]</scope>
    <source>
        <strain evidence="2 3">NBRC 13062</strain>
    </source>
</reference>
<accession>A0A7J0CL08</accession>
<evidence type="ECO:0000313" key="2">
    <source>
        <dbReference type="EMBL" id="GFN02624.1"/>
    </source>
</evidence>
<dbReference type="AlphaFoldDB" id="A0A7J0CL08"/>
<evidence type="ECO:0000313" key="3">
    <source>
        <dbReference type="Proteomes" id="UP000498740"/>
    </source>
</evidence>
<sequence length="78" mass="8455">MPWPEVRSPGAILRTQRSASTWVYGCGPSVHAVTISSFIISMYAGMSAMSKGRITNLSVLMEMDGKVVVMRSSMQKTG</sequence>
<evidence type="ECO:0000256" key="1">
    <source>
        <dbReference type="SAM" id="Phobius"/>
    </source>
</evidence>
<organism evidence="2 3">
    <name type="scientific">Streptomyces microflavus</name>
    <name type="common">Streptomyces lipmanii</name>
    <dbReference type="NCBI Taxonomy" id="1919"/>
    <lineage>
        <taxon>Bacteria</taxon>
        <taxon>Bacillati</taxon>
        <taxon>Actinomycetota</taxon>
        <taxon>Actinomycetes</taxon>
        <taxon>Kitasatosporales</taxon>
        <taxon>Streptomycetaceae</taxon>
        <taxon>Streptomyces</taxon>
    </lineage>
</organism>
<dbReference type="EMBL" id="BLWD01000001">
    <property type="protein sequence ID" value="GFN02624.1"/>
    <property type="molecule type" value="Genomic_DNA"/>
</dbReference>
<gene>
    <name evidence="2" type="ORF">Smic_11800</name>
</gene>
<keyword evidence="1" id="KW-1133">Transmembrane helix</keyword>
<keyword evidence="1" id="KW-0472">Membrane</keyword>
<name>A0A7J0CL08_STRMI</name>
<proteinExistence type="predicted"/>
<keyword evidence="1" id="KW-0812">Transmembrane</keyword>
<protein>
    <submittedName>
        <fullName evidence="2">Uncharacterized protein</fullName>
    </submittedName>
</protein>
<comment type="caution">
    <text evidence="2">The sequence shown here is derived from an EMBL/GenBank/DDBJ whole genome shotgun (WGS) entry which is preliminary data.</text>
</comment>
<dbReference type="Proteomes" id="UP000498740">
    <property type="component" value="Unassembled WGS sequence"/>
</dbReference>
<feature type="transmembrane region" description="Helical" evidence="1">
    <location>
        <begin position="22"/>
        <end position="44"/>
    </location>
</feature>